<name>A0AA36NA75_9DINO</name>
<accession>A0AA36NA75</accession>
<evidence type="ECO:0000313" key="3">
    <source>
        <dbReference type="Proteomes" id="UP001178507"/>
    </source>
</evidence>
<organism evidence="2 3">
    <name type="scientific">Effrenium voratum</name>
    <dbReference type="NCBI Taxonomy" id="2562239"/>
    <lineage>
        <taxon>Eukaryota</taxon>
        <taxon>Sar</taxon>
        <taxon>Alveolata</taxon>
        <taxon>Dinophyceae</taxon>
        <taxon>Suessiales</taxon>
        <taxon>Symbiodiniaceae</taxon>
        <taxon>Effrenium</taxon>
    </lineage>
</organism>
<comment type="caution">
    <text evidence="2">The sequence shown here is derived from an EMBL/GenBank/DDBJ whole genome shotgun (WGS) entry which is preliminary data.</text>
</comment>
<proteinExistence type="predicted"/>
<dbReference type="SUPFAM" id="SSF141255">
    <property type="entry name" value="YccV-like"/>
    <property type="match status" value="1"/>
</dbReference>
<keyword evidence="3" id="KW-1185">Reference proteome</keyword>
<dbReference type="PANTHER" id="PTHR48439">
    <property type="entry name" value="HEMIMETHYLATED DNA-BINDING DOMAIN-CONTAINING PROTEIN"/>
    <property type="match status" value="1"/>
</dbReference>
<dbReference type="GO" id="GO:0003677">
    <property type="term" value="F:DNA binding"/>
    <property type="evidence" value="ECO:0007669"/>
    <property type="project" value="InterPro"/>
</dbReference>
<dbReference type="Pfam" id="PF08755">
    <property type="entry name" value="YccV-like"/>
    <property type="match status" value="1"/>
</dbReference>
<gene>
    <name evidence="2" type="ORF">EVOR1521_LOCUS20298</name>
</gene>
<sequence>MENTSVGLRPAVPAATSQAAEPMQRSVRLDAAEWVESEENAWRSFATSVGEAAAEEFLQSLQGSWEDDVGLSINVHGSEVDFGDGTGVWPILRGESEWELRGTRFKGDPDNPRWEFPNGMCRTWRRPEPLSAEHQAWRELFLDYKEQRLQLRRQLWSSLVHGDAVSAELQAKWDTGAVDTEVSFSMEQQSRLFAGRAIVPGTCFVHRRYGYRGVVVACEPWCTASSAWRQMMGVSNLARGELQPFYHCLVHELDRPGGQMTFVGEENLTPNDLAFPLPHPLVQQLLIRCDELKSYLPGPRLEQGLKRQKRGQDFTWNL</sequence>
<dbReference type="EMBL" id="CAUJNA010003216">
    <property type="protein sequence ID" value="CAJ1396006.1"/>
    <property type="molecule type" value="Genomic_DNA"/>
</dbReference>
<dbReference type="Gene3D" id="2.30.30.390">
    <property type="entry name" value="Hemimethylated DNA-binding domain"/>
    <property type="match status" value="1"/>
</dbReference>
<protein>
    <recommendedName>
        <fullName evidence="1">Hemimethylated DNA-binding domain-containing protein</fullName>
    </recommendedName>
</protein>
<dbReference type="InterPro" id="IPR011722">
    <property type="entry name" value="Hemimethylated_DNA-bd_dom"/>
</dbReference>
<feature type="domain" description="Hemimethylated DNA-binding" evidence="1">
    <location>
        <begin position="200"/>
        <end position="297"/>
    </location>
</feature>
<dbReference type="NCBIfam" id="TIGR02097">
    <property type="entry name" value="yccV"/>
    <property type="match status" value="1"/>
</dbReference>
<dbReference type="InterPro" id="IPR036623">
    <property type="entry name" value="Hemimethylated_DNA-bd_sf"/>
</dbReference>
<dbReference type="AlphaFoldDB" id="A0AA36NA75"/>
<evidence type="ECO:0000313" key="2">
    <source>
        <dbReference type="EMBL" id="CAJ1396006.1"/>
    </source>
</evidence>
<dbReference type="SMART" id="SM00992">
    <property type="entry name" value="YccV-like"/>
    <property type="match status" value="1"/>
</dbReference>
<dbReference type="InterPro" id="IPR053189">
    <property type="entry name" value="Clp_protease_adapter_ClpF"/>
</dbReference>
<evidence type="ECO:0000259" key="1">
    <source>
        <dbReference type="SMART" id="SM00992"/>
    </source>
</evidence>
<reference evidence="2" key="1">
    <citation type="submission" date="2023-08" db="EMBL/GenBank/DDBJ databases">
        <authorList>
            <person name="Chen Y."/>
            <person name="Shah S."/>
            <person name="Dougan E. K."/>
            <person name="Thang M."/>
            <person name="Chan C."/>
        </authorList>
    </citation>
    <scope>NUCLEOTIDE SEQUENCE</scope>
</reference>
<dbReference type="PANTHER" id="PTHR48439:SF1">
    <property type="entry name" value="HEMIMETHYLATED DNA-BINDING DOMAIN-CONTAINING PROTEIN"/>
    <property type="match status" value="1"/>
</dbReference>
<dbReference type="Proteomes" id="UP001178507">
    <property type="component" value="Unassembled WGS sequence"/>
</dbReference>